<dbReference type="PANTHER" id="PTHR28152:SF1">
    <property type="entry name" value="HYDROXYACYL-THIOESTER DEHYDRATASE TYPE 2, MITOCHONDRIAL"/>
    <property type="match status" value="1"/>
</dbReference>
<accession>A0A1L0C055</accession>
<dbReference type="EMBL" id="LT635761">
    <property type="protein sequence ID" value="SGZ56883.1"/>
    <property type="molecule type" value="Genomic_DNA"/>
</dbReference>
<dbReference type="GO" id="GO:0019171">
    <property type="term" value="F:(3R)-hydroxyacyl-[acyl-carrier-protein] dehydratase activity"/>
    <property type="evidence" value="ECO:0007669"/>
    <property type="project" value="TreeGrafter"/>
</dbReference>
<protein>
    <submittedName>
        <fullName evidence="1">CIC11C00000000668</fullName>
    </submittedName>
</protein>
<dbReference type="Proteomes" id="UP000182334">
    <property type="component" value="Chromosome VI"/>
</dbReference>
<proteinExistence type="predicted"/>
<evidence type="ECO:0000313" key="2">
    <source>
        <dbReference type="Proteomes" id="UP000182334"/>
    </source>
</evidence>
<keyword evidence="2" id="KW-1185">Reference proteome</keyword>
<evidence type="ECO:0000313" key="1">
    <source>
        <dbReference type="EMBL" id="SGZ56883.1"/>
    </source>
</evidence>
<dbReference type="PANTHER" id="PTHR28152">
    <property type="entry name" value="HYDROXYACYL-THIOESTER DEHYDRATASE TYPE 2, MITOCHONDRIAL"/>
    <property type="match status" value="1"/>
</dbReference>
<gene>
    <name evidence="1" type="ORF">SAMEA4029010_CIC11G00000000668</name>
</gene>
<dbReference type="InterPro" id="IPR052741">
    <property type="entry name" value="Mitochondrial_HTD2"/>
</dbReference>
<reference evidence="1 2" key="1">
    <citation type="submission" date="2016-10" db="EMBL/GenBank/DDBJ databases">
        <authorList>
            <person name="de Groot N.N."/>
        </authorList>
    </citation>
    <scope>NUCLEOTIDE SEQUENCE [LARGE SCALE GENOMIC DNA]</scope>
    <source>
        <strain evidence="1 2">CBS 141442</strain>
    </source>
</reference>
<dbReference type="OrthoDB" id="3257538at2759"/>
<dbReference type="Gene3D" id="3.10.129.10">
    <property type="entry name" value="Hotdog Thioesterase"/>
    <property type="match status" value="1"/>
</dbReference>
<dbReference type="STRING" id="45354.A0A1L0C055"/>
<organism evidence="1 2">
    <name type="scientific">Sungouiella intermedia</name>
    <dbReference type="NCBI Taxonomy" id="45354"/>
    <lineage>
        <taxon>Eukaryota</taxon>
        <taxon>Fungi</taxon>
        <taxon>Dikarya</taxon>
        <taxon>Ascomycota</taxon>
        <taxon>Saccharomycotina</taxon>
        <taxon>Pichiomycetes</taxon>
        <taxon>Metschnikowiaceae</taxon>
        <taxon>Sungouiella</taxon>
    </lineage>
</organism>
<dbReference type="AlphaFoldDB" id="A0A1L0C055"/>
<sequence>MKQQIAAWAKKIKNSSWVWDDVHSIGQHNHLSTLLQGLIPSQSKNLYGTHFIFNNQSNSNLGSDGYDNYQAPMSESGNPLFQRRMWVNGHLEYFGKGPQINDLIRCIEKVKAVRTVGTSVFVTIDRDFAASNGSTVLRELRTLVYTNELYQRRQIDKDPQVVPSEEELVAEKQFLFSLNDVRRFSSLSYNLHKIHSDVLYCHQENLANVIASGPLLASLMLHYFSSIFPDVRIRSFKYRNSEPCYIDESLVMHVRKKGANYEIDIVKDDRKLCGGIVVSND</sequence>
<dbReference type="SUPFAM" id="SSF54637">
    <property type="entry name" value="Thioesterase/thiol ester dehydrase-isomerase"/>
    <property type="match status" value="1"/>
</dbReference>
<name>A0A1L0C055_9ASCO</name>
<dbReference type="InterPro" id="IPR029069">
    <property type="entry name" value="HotDog_dom_sf"/>
</dbReference>
<dbReference type="GO" id="GO:0005739">
    <property type="term" value="C:mitochondrion"/>
    <property type="evidence" value="ECO:0007669"/>
    <property type="project" value="TreeGrafter"/>
</dbReference>